<dbReference type="InterPro" id="IPR036942">
    <property type="entry name" value="Beta-barrel_TonB_sf"/>
</dbReference>
<dbReference type="Pfam" id="PF00593">
    <property type="entry name" value="TonB_dep_Rec_b-barrel"/>
    <property type="match status" value="1"/>
</dbReference>
<feature type="domain" description="TonB-dependent receptor plug" evidence="15">
    <location>
        <begin position="44"/>
        <end position="150"/>
    </location>
</feature>
<sequence length="615" mass="66739">MSFRLLTLAVACAVALPVYAQSASDSATDLDEVVVTANRAPVPVRDLIAPVEVIDRDAIVHSQARSLPELLRGRAGITVANQGGPGKLTSVFLRGAESDHVLVLVDGVRIGSVTSGQAGFQDLPLELIERVEIVRGPRSSLYGSEAIGGVIQIFTRRDTGGVAPRLAFGAGSHDSYEASAGVGGRVGRGWFGADYGWTRSEGIDACRGAGFPIFAGCFTTEPDRDGYERESLSLRGGVELNEAWTVQAHALRAEADNEYDGSFVNRSEIVQQVVGGSVGWTPSETASITLSAGRNRDASDNLLGALDVGYFDTDRDIATLQGNLVVGQGQLLSAGFDWLRDRVDSDLEFARTERVNRAVFAQYLGDFGRIDLQASARSDDNDQFGEHTSGNLAVGFDVTTTWRLTASVGNAFRAPSFNDLYYPFGFGNPDLEPERSRTVEAGVAWRRGTTGIRLDLYRTSVDDLVAFDFDTFLPQNVQTARLRGAELTGNVEIVGWNANASLSIVDAENRSADLYGLELPRRASQSARVELDRDFGDVHLGVTAVAEGGRYDDLLNTRRVAGYGLLDLRAEYALSADWRVQARVANVFDRDYETVAFYNQPGRTWFLTFRYAPAR</sequence>
<proteinExistence type="inferred from homology"/>
<dbReference type="EMBL" id="JBHLTG010000004">
    <property type="protein sequence ID" value="MFC0679753.1"/>
    <property type="molecule type" value="Genomic_DNA"/>
</dbReference>
<dbReference type="SUPFAM" id="SSF56935">
    <property type="entry name" value="Porins"/>
    <property type="match status" value="1"/>
</dbReference>
<evidence type="ECO:0000259" key="14">
    <source>
        <dbReference type="Pfam" id="PF00593"/>
    </source>
</evidence>
<gene>
    <name evidence="16" type="primary">btuB</name>
    <name evidence="16" type="ORF">ACFFGH_18085</name>
</gene>
<keyword evidence="7 12" id="KW-0798">TonB box</keyword>
<evidence type="ECO:0000256" key="11">
    <source>
        <dbReference type="PROSITE-ProRule" id="PRU01360"/>
    </source>
</evidence>
<keyword evidence="17" id="KW-1185">Reference proteome</keyword>
<keyword evidence="6" id="KW-0406">Ion transport</keyword>
<dbReference type="InterPro" id="IPR012910">
    <property type="entry name" value="Plug_dom"/>
</dbReference>
<dbReference type="CDD" id="cd01347">
    <property type="entry name" value="ligand_gated_channel"/>
    <property type="match status" value="1"/>
</dbReference>
<evidence type="ECO:0000256" key="1">
    <source>
        <dbReference type="ARBA" id="ARBA00004571"/>
    </source>
</evidence>
<evidence type="ECO:0000313" key="17">
    <source>
        <dbReference type="Proteomes" id="UP001589896"/>
    </source>
</evidence>
<name>A0ABV6RV25_9GAMM</name>
<evidence type="ECO:0000256" key="6">
    <source>
        <dbReference type="ARBA" id="ARBA00023065"/>
    </source>
</evidence>
<evidence type="ECO:0000256" key="7">
    <source>
        <dbReference type="ARBA" id="ARBA00023077"/>
    </source>
</evidence>
<feature type="signal peptide" evidence="13">
    <location>
        <begin position="1"/>
        <end position="20"/>
    </location>
</feature>
<organism evidence="16 17">
    <name type="scientific">Lysobacter korlensis</name>
    <dbReference type="NCBI Taxonomy" id="553636"/>
    <lineage>
        <taxon>Bacteria</taxon>
        <taxon>Pseudomonadati</taxon>
        <taxon>Pseudomonadota</taxon>
        <taxon>Gammaproteobacteria</taxon>
        <taxon>Lysobacterales</taxon>
        <taxon>Lysobacteraceae</taxon>
        <taxon>Lysobacter</taxon>
    </lineage>
</organism>
<evidence type="ECO:0000313" key="16">
    <source>
        <dbReference type="EMBL" id="MFC0679753.1"/>
    </source>
</evidence>
<accession>A0ABV6RV25</accession>
<comment type="caution">
    <text evidence="16">The sequence shown here is derived from an EMBL/GenBank/DDBJ whole genome shotgun (WGS) entry which is preliminary data.</text>
</comment>
<evidence type="ECO:0000256" key="5">
    <source>
        <dbReference type="ARBA" id="ARBA00022729"/>
    </source>
</evidence>
<dbReference type="PANTHER" id="PTHR30069:SF53">
    <property type="entry name" value="COLICIN I RECEPTOR-RELATED"/>
    <property type="match status" value="1"/>
</dbReference>
<keyword evidence="8" id="KW-0626">Porin</keyword>
<feature type="chain" id="PRO_5046123212" evidence="13">
    <location>
        <begin position="21"/>
        <end position="615"/>
    </location>
</feature>
<keyword evidence="2 11" id="KW-0813">Transport</keyword>
<keyword evidence="16" id="KW-0675">Receptor</keyword>
<dbReference type="Proteomes" id="UP001589896">
    <property type="component" value="Unassembled WGS sequence"/>
</dbReference>
<dbReference type="NCBIfam" id="TIGR01779">
    <property type="entry name" value="TonB-B12"/>
    <property type="match status" value="1"/>
</dbReference>
<evidence type="ECO:0000256" key="12">
    <source>
        <dbReference type="RuleBase" id="RU003357"/>
    </source>
</evidence>
<evidence type="ECO:0000256" key="3">
    <source>
        <dbReference type="ARBA" id="ARBA00022452"/>
    </source>
</evidence>
<dbReference type="InterPro" id="IPR037066">
    <property type="entry name" value="Plug_dom_sf"/>
</dbReference>
<dbReference type="InterPro" id="IPR000531">
    <property type="entry name" value="Beta-barrel_TonB"/>
</dbReference>
<feature type="domain" description="TonB-dependent receptor-like beta-barrel" evidence="14">
    <location>
        <begin position="199"/>
        <end position="587"/>
    </location>
</feature>
<dbReference type="Pfam" id="PF07715">
    <property type="entry name" value="Plug"/>
    <property type="match status" value="1"/>
</dbReference>
<keyword evidence="4 11" id="KW-0812">Transmembrane</keyword>
<keyword evidence="5 13" id="KW-0732">Signal</keyword>
<evidence type="ECO:0000256" key="8">
    <source>
        <dbReference type="ARBA" id="ARBA00023114"/>
    </source>
</evidence>
<dbReference type="PANTHER" id="PTHR30069">
    <property type="entry name" value="TONB-DEPENDENT OUTER MEMBRANE RECEPTOR"/>
    <property type="match status" value="1"/>
</dbReference>
<evidence type="ECO:0000256" key="10">
    <source>
        <dbReference type="ARBA" id="ARBA00023237"/>
    </source>
</evidence>
<comment type="similarity">
    <text evidence="11 12">Belongs to the TonB-dependent receptor family.</text>
</comment>
<evidence type="ECO:0000256" key="2">
    <source>
        <dbReference type="ARBA" id="ARBA00022448"/>
    </source>
</evidence>
<keyword evidence="3 11" id="KW-1134">Transmembrane beta strand</keyword>
<keyword evidence="10 11" id="KW-0998">Cell outer membrane</keyword>
<evidence type="ECO:0000256" key="4">
    <source>
        <dbReference type="ARBA" id="ARBA00022692"/>
    </source>
</evidence>
<reference evidence="16 17" key="1">
    <citation type="submission" date="2024-09" db="EMBL/GenBank/DDBJ databases">
        <authorList>
            <person name="Sun Q."/>
            <person name="Mori K."/>
        </authorList>
    </citation>
    <scope>NUCLEOTIDE SEQUENCE [LARGE SCALE GENOMIC DNA]</scope>
    <source>
        <strain evidence="16 17">KCTC 23076</strain>
    </source>
</reference>
<evidence type="ECO:0000256" key="13">
    <source>
        <dbReference type="SAM" id="SignalP"/>
    </source>
</evidence>
<dbReference type="PROSITE" id="PS52016">
    <property type="entry name" value="TONB_DEPENDENT_REC_3"/>
    <property type="match status" value="1"/>
</dbReference>
<evidence type="ECO:0000256" key="9">
    <source>
        <dbReference type="ARBA" id="ARBA00023136"/>
    </source>
</evidence>
<dbReference type="InterPro" id="IPR039426">
    <property type="entry name" value="TonB-dep_rcpt-like"/>
</dbReference>
<dbReference type="Gene3D" id="2.170.130.10">
    <property type="entry name" value="TonB-dependent receptor, plug domain"/>
    <property type="match status" value="1"/>
</dbReference>
<dbReference type="InterPro" id="IPR010101">
    <property type="entry name" value="B12_transptr_BtuB"/>
</dbReference>
<dbReference type="RefSeq" id="WP_386670810.1">
    <property type="nucleotide sequence ID" value="NZ_JBHLTG010000004.1"/>
</dbReference>
<dbReference type="Gene3D" id="2.40.170.20">
    <property type="entry name" value="TonB-dependent receptor, beta-barrel domain"/>
    <property type="match status" value="1"/>
</dbReference>
<comment type="subcellular location">
    <subcellularLocation>
        <location evidence="1 11">Cell outer membrane</location>
        <topology evidence="1 11">Multi-pass membrane protein</topology>
    </subcellularLocation>
</comment>
<evidence type="ECO:0000259" key="15">
    <source>
        <dbReference type="Pfam" id="PF07715"/>
    </source>
</evidence>
<keyword evidence="9 11" id="KW-0472">Membrane</keyword>
<protein>
    <submittedName>
        <fullName evidence="16">TonB-dependent vitamin B12 receptor</fullName>
    </submittedName>
</protein>